<accession>A0ABV9MSY7</accession>
<dbReference type="Pfam" id="PF14507">
    <property type="entry name" value="CppA_C"/>
    <property type="match status" value="1"/>
</dbReference>
<comment type="caution">
    <text evidence="2">The sequence shown here is derived from an EMBL/GenBank/DDBJ whole genome shotgun (WGS) entry which is preliminary data.</text>
</comment>
<gene>
    <name evidence="2" type="ORF">ACFO5I_05175</name>
</gene>
<dbReference type="InterPro" id="IPR037523">
    <property type="entry name" value="VOC_core"/>
</dbReference>
<name>A0ABV9MSY7_9ENTE</name>
<dbReference type="InterPro" id="IPR029068">
    <property type="entry name" value="Glyas_Bleomycin-R_OHBP_Dase"/>
</dbReference>
<dbReference type="InterPro" id="IPR032702">
    <property type="entry name" value="CppA_N"/>
</dbReference>
<keyword evidence="3" id="KW-1185">Reference proteome</keyword>
<sequence length="269" mass="30568">MSGFTLGNSATLATVTIRVKDRDKMIAFYRDLIGFALKQEENALAIMGTKENEKEQIWLEESPRATDHFGETKRLANYAIWLDSLTDIASVYQRLKKAAYANLQVNITPTQVTLNIVDPEENILILSCLNSEEKVKLEADLSALATEEARFLAPSTRVSTLSFNTPDISQMQDFFNQTLGFQKKATSVSLPDTLDIELNTSNSDKILTPSHEILGIDFVKFILSETDLFALEQHLISIEQEYFIDQKKTILTVYDPIGIEWWFMREKVK</sequence>
<dbReference type="EMBL" id="JBHSGS010000029">
    <property type="protein sequence ID" value="MFC4719116.1"/>
    <property type="molecule type" value="Genomic_DNA"/>
</dbReference>
<dbReference type="SUPFAM" id="SSF54593">
    <property type="entry name" value="Glyoxalase/Bleomycin resistance protein/Dihydroxybiphenyl dioxygenase"/>
    <property type="match status" value="1"/>
</dbReference>
<evidence type="ECO:0000259" key="1">
    <source>
        <dbReference type="PROSITE" id="PS51819"/>
    </source>
</evidence>
<dbReference type="RefSeq" id="WP_204654282.1">
    <property type="nucleotide sequence ID" value="NZ_JAFBFD010000024.1"/>
</dbReference>
<dbReference type="Proteomes" id="UP001595969">
    <property type="component" value="Unassembled WGS sequence"/>
</dbReference>
<dbReference type="PROSITE" id="PS51819">
    <property type="entry name" value="VOC"/>
    <property type="match status" value="1"/>
</dbReference>
<feature type="domain" description="VOC" evidence="1">
    <location>
        <begin position="11"/>
        <end position="129"/>
    </location>
</feature>
<proteinExistence type="predicted"/>
<dbReference type="Pfam" id="PF14506">
    <property type="entry name" value="CppA_N"/>
    <property type="match status" value="1"/>
</dbReference>
<organism evidence="2 3">
    <name type="scientific">Enterococcus lemanii</name>
    <dbReference type="NCBI Taxonomy" id="1159752"/>
    <lineage>
        <taxon>Bacteria</taxon>
        <taxon>Bacillati</taxon>
        <taxon>Bacillota</taxon>
        <taxon>Bacilli</taxon>
        <taxon>Lactobacillales</taxon>
        <taxon>Enterococcaceae</taxon>
        <taxon>Enterococcus</taxon>
    </lineage>
</organism>
<dbReference type="InterPro" id="IPR032703">
    <property type="entry name" value="CppA_C"/>
</dbReference>
<protein>
    <submittedName>
        <fullName evidence="2">VOC family protein</fullName>
    </submittedName>
</protein>
<reference evidence="3" key="1">
    <citation type="journal article" date="2019" name="Int. J. Syst. Evol. Microbiol.">
        <title>The Global Catalogue of Microorganisms (GCM) 10K type strain sequencing project: providing services to taxonomists for standard genome sequencing and annotation.</title>
        <authorList>
            <consortium name="The Broad Institute Genomics Platform"/>
            <consortium name="The Broad Institute Genome Sequencing Center for Infectious Disease"/>
            <person name="Wu L."/>
            <person name="Ma J."/>
        </authorList>
    </citation>
    <scope>NUCLEOTIDE SEQUENCE [LARGE SCALE GENOMIC DNA]</scope>
    <source>
        <strain evidence="3">CGMCC 1.19032</strain>
    </source>
</reference>
<evidence type="ECO:0000313" key="3">
    <source>
        <dbReference type="Proteomes" id="UP001595969"/>
    </source>
</evidence>
<evidence type="ECO:0000313" key="2">
    <source>
        <dbReference type="EMBL" id="MFC4719116.1"/>
    </source>
</evidence>
<dbReference type="PANTHER" id="PTHR43279:SF1">
    <property type="entry name" value="CATECHOL-2,3-DIOXYGENASE"/>
    <property type="match status" value="1"/>
</dbReference>
<dbReference type="PANTHER" id="PTHR43279">
    <property type="entry name" value="CATECHOL-2,3-DIOXYGENASE"/>
    <property type="match status" value="1"/>
</dbReference>
<dbReference type="Gene3D" id="3.10.180.10">
    <property type="entry name" value="2,3-Dihydroxybiphenyl 1,2-Dioxygenase, domain 1"/>
    <property type="match status" value="2"/>
</dbReference>